<organism evidence="1 2">
    <name type="scientific">Dreissena polymorpha</name>
    <name type="common">Zebra mussel</name>
    <name type="synonym">Mytilus polymorpha</name>
    <dbReference type="NCBI Taxonomy" id="45954"/>
    <lineage>
        <taxon>Eukaryota</taxon>
        <taxon>Metazoa</taxon>
        <taxon>Spiralia</taxon>
        <taxon>Lophotrochozoa</taxon>
        <taxon>Mollusca</taxon>
        <taxon>Bivalvia</taxon>
        <taxon>Autobranchia</taxon>
        <taxon>Heteroconchia</taxon>
        <taxon>Euheterodonta</taxon>
        <taxon>Imparidentia</taxon>
        <taxon>Neoheterodontei</taxon>
        <taxon>Myida</taxon>
        <taxon>Dreissenoidea</taxon>
        <taxon>Dreissenidae</taxon>
        <taxon>Dreissena</taxon>
    </lineage>
</organism>
<proteinExistence type="predicted"/>
<accession>A0A9D4JE75</accession>
<dbReference type="AlphaFoldDB" id="A0A9D4JE75"/>
<name>A0A9D4JE75_DREPO</name>
<dbReference type="EMBL" id="JAIWYP010000006">
    <property type="protein sequence ID" value="KAH3804547.1"/>
    <property type="molecule type" value="Genomic_DNA"/>
</dbReference>
<protein>
    <submittedName>
        <fullName evidence="1">Uncharacterized protein</fullName>
    </submittedName>
</protein>
<comment type="caution">
    <text evidence="1">The sequence shown here is derived from an EMBL/GenBank/DDBJ whole genome shotgun (WGS) entry which is preliminary data.</text>
</comment>
<evidence type="ECO:0000313" key="2">
    <source>
        <dbReference type="Proteomes" id="UP000828390"/>
    </source>
</evidence>
<reference evidence="1" key="2">
    <citation type="submission" date="2020-11" db="EMBL/GenBank/DDBJ databases">
        <authorList>
            <person name="McCartney M.A."/>
            <person name="Auch B."/>
            <person name="Kono T."/>
            <person name="Mallez S."/>
            <person name="Becker A."/>
            <person name="Gohl D.M."/>
            <person name="Silverstein K.A.T."/>
            <person name="Koren S."/>
            <person name="Bechman K.B."/>
            <person name="Herman A."/>
            <person name="Abrahante J.E."/>
            <person name="Garbe J."/>
        </authorList>
    </citation>
    <scope>NUCLEOTIDE SEQUENCE</scope>
    <source>
        <strain evidence="1">Duluth1</strain>
        <tissue evidence="1">Whole animal</tissue>
    </source>
</reference>
<keyword evidence="2" id="KW-1185">Reference proteome</keyword>
<gene>
    <name evidence="1" type="ORF">DPMN_132834</name>
</gene>
<evidence type="ECO:0000313" key="1">
    <source>
        <dbReference type="EMBL" id="KAH3804547.1"/>
    </source>
</evidence>
<dbReference type="Proteomes" id="UP000828390">
    <property type="component" value="Unassembled WGS sequence"/>
</dbReference>
<sequence length="62" mass="6734">MGFVKRKGTTKFMPTDYQTIQEEFLAKAALLGDNVGDMANVDLKTSTLTGANPCGMAYLNPF</sequence>
<reference evidence="1" key="1">
    <citation type="journal article" date="2019" name="bioRxiv">
        <title>The Genome of the Zebra Mussel, Dreissena polymorpha: A Resource for Invasive Species Research.</title>
        <authorList>
            <person name="McCartney M.A."/>
            <person name="Auch B."/>
            <person name="Kono T."/>
            <person name="Mallez S."/>
            <person name="Zhang Y."/>
            <person name="Obille A."/>
            <person name="Becker A."/>
            <person name="Abrahante J.E."/>
            <person name="Garbe J."/>
            <person name="Badalamenti J.P."/>
            <person name="Herman A."/>
            <person name="Mangelson H."/>
            <person name="Liachko I."/>
            <person name="Sullivan S."/>
            <person name="Sone E.D."/>
            <person name="Koren S."/>
            <person name="Silverstein K.A.T."/>
            <person name="Beckman K.B."/>
            <person name="Gohl D.M."/>
        </authorList>
    </citation>
    <scope>NUCLEOTIDE SEQUENCE</scope>
    <source>
        <strain evidence="1">Duluth1</strain>
        <tissue evidence="1">Whole animal</tissue>
    </source>
</reference>